<dbReference type="InterPro" id="IPR028958">
    <property type="entry name" value="Imm42"/>
</dbReference>
<reference evidence="1 2" key="1">
    <citation type="journal article" date="2019" name="Int. J. Syst. Evol. Microbiol.">
        <title>Limnobaculum parvum gen. nov., sp. nov., isolated from a freshwater lake.</title>
        <authorList>
            <person name="Baek C."/>
            <person name="Shin S.K."/>
            <person name="Yi H."/>
        </authorList>
    </citation>
    <scope>NUCLEOTIDE SEQUENCE [LARGE SCALE GENOMIC DNA]</scope>
    <source>
        <strain evidence="1 2">HYN0051</strain>
    </source>
</reference>
<evidence type="ECO:0008006" key="3">
    <source>
        <dbReference type="Google" id="ProtNLM"/>
    </source>
</evidence>
<keyword evidence="2" id="KW-1185">Reference proteome</keyword>
<proteinExistence type="predicted"/>
<evidence type="ECO:0000313" key="2">
    <source>
        <dbReference type="Proteomes" id="UP000244908"/>
    </source>
</evidence>
<dbReference type="AlphaFoldDB" id="A0A2Y9TVQ3"/>
<dbReference type="KEGG" id="lpv:HYN51_04005"/>
<gene>
    <name evidence="1" type="ORF">HYN51_04005</name>
</gene>
<dbReference type="Pfam" id="PF15593">
    <property type="entry name" value="Imm42"/>
    <property type="match status" value="1"/>
</dbReference>
<organism evidence="1 2">
    <name type="scientific">Limnobaculum parvum</name>
    <dbReference type="NCBI Taxonomy" id="2172103"/>
    <lineage>
        <taxon>Bacteria</taxon>
        <taxon>Pseudomonadati</taxon>
        <taxon>Pseudomonadota</taxon>
        <taxon>Gammaproteobacteria</taxon>
        <taxon>Enterobacterales</taxon>
        <taxon>Budviciaceae</taxon>
        <taxon>Limnobaculum</taxon>
    </lineage>
</organism>
<protein>
    <recommendedName>
        <fullName evidence="3">Immunity protein 42</fullName>
    </recommendedName>
</protein>
<dbReference type="Proteomes" id="UP000244908">
    <property type="component" value="Chromosome"/>
</dbReference>
<evidence type="ECO:0000313" key="1">
    <source>
        <dbReference type="EMBL" id="AWH87797.1"/>
    </source>
</evidence>
<dbReference type="EMBL" id="CP029185">
    <property type="protein sequence ID" value="AWH87797.1"/>
    <property type="molecule type" value="Genomic_DNA"/>
</dbReference>
<accession>A0A2Y9TVQ3</accession>
<name>A0A2Y9TVQ3_9GAMM</name>
<sequence length="188" mass="21043">MVIMVFGDPNNFAILMELVPPWSLEDNYKNGLFHFIIDGKLFPDSAGVATLSGDVSCLSEDNALLSPLEDSILFSLDKIEAFSTMLRAMLPTLLDPNVDVPDDFETNYSYQASTYNLEDNACYVFAVSSGDEIRILGAKTSYLSGNDIDGYKWINCEHLDVAEVILQKEEVHKIVNEIKMQFTLINKL</sequence>